<reference evidence="1 2" key="1">
    <citation type="journal article" date="2010" name="BMC Genomics">
        <title>Genome comparison of the epiphytic bacteria Erwinia billingiae and E. tasmaniensis with the pear pathogen E. pyrifoliae.</title>
        <authorList>
            <person name="Kube M."/>
            <person name="Migdoll A.M."/>
            <person name="Gehring I."/>
            <person name="Heitmann K."/>
            <person name="Mayer Y."/>
            <person name="Kuhl H."/>
            <person name="Knaust F."/>
            <person name="Geider K."/>
            <person name="Reinhardt R."/>
        </authorList>
    </citation>
    <scope>NUCLEOTIDE SEQUENCE [LARGE SCALE GENOMIC DNA]</scope>
    <source>
        <strain evidence="1 2">Eb661</strain>
    </source>
</reference>
<sequence>MNDFAFWKGAVFDAVINECLAETSISHDEFEINKRVWLKLMLMHSCFLVQSILNIAQAAITNAIAMRTWGRVITSGC</sequence>
<evidence type="ECO:0000313" key="2">
    <source>
        <dbReference type="Proteomes" id="UP000008793"/>
    </source>
</evidence>
<dbReference type="HOGENOM" id="CLU_2632621_0_0_6"/>
<gene>
    <name evidence="1" type="ordered locus">EbC_32200</name>
</gene>
<proteinExistence type="predicted"/>
<dbReference type="Proteomes" id="UP000008793">
    <property type="component" value="Chromosome"/>
</dbReference>
<dbReference type="AlphaFoldDB" id="D8MV94"/>
<organism evidence="2">
    <name type="scientific">Erwinia billingiae (strain Eb661)</name>
    <dbReference type="NCBI Taxonomy" id="634500"/>
    <lineage>
        <taxon>Bacteria</taxon>
        <taxon>Pseudomonadati</taxon>
        <taxon>Pseudomonadota</taxon>
        <taxon>Gammaproteobacteria</taxon>
        <taxon>Enterobacterales</taxon>
        <taxon>Erwiniaceae</taxon>
        <taxon>Erwinia</taxon>
    </lineage>
</organism>
<keyword evidence="2" id="KW-1185">Reference proteome</keyword>
<dbReference type="KEGG" id="ebi:EbC_32200"/>
<dbReference type="EMBL" id="FP236843">
    <property type="protein sequence ID" value="CAX60751.1"/>
    <property type="molecule type" value="Genomic_DNA"/>
</dbReference>
<name>D8MV94_ERWBE</name>
<protein>
    <submittedName>
        <fullName evidence="1">Uncharacterized protein</fullName>
    </submittedName>
</protein>
<evidence type="ECO:0000313" key="1">
    <source>
        <dbReference type="EMBL" id="CAX60751.1"/>
    </source>
</evidence>
<accession>D8MV94</accession>